<dbReference type="Proteomes" id="UP000324222">
    <property type="component" value="Unassembled WGS sequence"/>
</dbReference>
<gene>
    <name evidence="2" type="ORF">E2C01_064896</name>
</gene>
<evidence type="ECO:0000313" key="2">
    <source>
        <dbReference type="EMBL" id="MPC70641.1"/>
    </source>
</evidence>
<feature type="region of interest" description="Disordered" evidence="1">
    <location>
        <begin position="62"/>
        <end position="87"/>
    </location>
</feature>
<sequence length="126" mass="14197">MAQHSTQHNTAQHSTAHKPTWRDSAISAQRWAFLAIYHHGQKVSSLPRPLPLYLSVKITTSTARGASLPRPPHPRHAAPEGESHRTPQHMTLFWSTSRREVIQSSRLPVFQHPPTGFTVHEYGMLG</sequence>
<dbReference type="EMBL" id="VSRR010031476">
    <property type="protein sequence ID" value="MPC70641.1"/>
    <property type="molecule type" value="Genomic_DNA"/>
</dbReference>
<organism evidence="2 3">
    <name type="scientific">Portunus trituberculatus</name>
    <name type="common">Swimming crab</name>
    <name type="synonym">Neptunus trituberculatus</name>
    <dbReference type="NCBI Taxonomy" id="210409"/>
    <lineage>
        <taxon>Eukaryota</taxon>
        <taxon>Metazoa</taxon>
        <taxon>Ecdysozoa</taxon>
        <taxon>Arthropoda</taxon>
        <taxon>Crustacea</taxon>
        <taxon>Multicrustacea</taxon>
        <taxon>Malacostraca</taxon>
        <taxon>Eumalacostraca</taxon>
        <taxon>Eucarida</taxon>
        <taxon>Decapoda</taxon>
        <taxon>Pleocyemata</taxon>
        <taxon>Brachyura</taxon>
        <taxon>Eubrachyura</taxon>
        <taxon>Portunoidea</taxon>
        <taxon>Portunidae</taxon>
        <taxon>Portuninae</taxon>
        <taxon>Portunus</taxon>
    </lineage>
</organism>
<proteinExistence type="predicted"/>
<keyword evidence="3" id="KW-1185">Reference proteome</keyword>
<evidence type="ECO:0000256" key="1">
    <source>
        <dbReference type="SAM" id="MobiDB-lite"/>
    </source>
</evidence>
<dbReference type="AlphaFoldDB" id="A0A5B7HD26"/>
<protein>
    <submittedName>
        <fullName evidence="2">Uncharacterized protein</fullName>
    </submittedName>
</protein>
<name>A0A5B7HD26_PORTR</name>
<feature type="region of interest" description="Disordered" evidence="1">
    <location>
        <begin position="1"/>
        <end position="21"/>
    </location>
</feature>
<evidence type="ECO:0000313" key="3">
    <source>
        <dbReference type="Proteomes" id="UP000324222"/>
    </source>
</evidence>
<accession>A0A5B7HD26</accession>
<reference evidence="2 3" key="1">
    <citation type="submission" date="2019-05" db="EMBL/GenBank/DDBJ databases">
        <title>Another draft genome of Portunus trituberculatus and its Hox gene families provides insights of decapod evolution.</title>
        <authorList>
            <person name="Jeong J.-H."/>
            <person name="Song I."/>
            <person name="Kim S."/>
            <person name="Choi T."/>
            <person name="Kim D."/>
            <person name="Ryu S."/>
            <person name="Kim W."/>
        </authorList>
    </citation>
    <scope>NUCLEOTIDE SEQUENCE [LARGE SCALE GENOMIC DNA]</scope>
    <source>
        <tissue evidence="2">Muscle</tissue>
    </source>
</reference>
<feature type="compositionally biased region" description="Polar residues" evidence="1">
    <location>
        <begin position="1"/>
        <end position="14"/>
    </location>
</feature>
<comment type="caution">
    <text evidence="2">The sequence shown here is derived from an EMBL/GenBank/DDBJ whole genome shotgun (WGS) entry which is preliminary data.</text>
</comment>